<dbReference type="OrthoDB" id="5337154at2"/>
<feature type="domain" description="DUF7494" evidence="1">
    <location>
        <begin position="17"/>
        <end position="129"/>
    </location>
</feature>
<dbReference type="InterPro" id="IPR055917">
    <property type="entry name" value="DUF7494"/>
</dbReference>
<dbReference type="Proteomes" id="UP000254920">
    <property type="component" value="Unassembled WGS sequence"/>
</dbReference>
<evidence type="ECO:0000259" key="1">
    <source>
        <dbReference type="Pfam" id="PF24323"/>
    </source>
</evidence>
<sequence>MKQIILLFLTAVYAFSFSVILNGGEEQGSSYGVLHIQNDTPFSCEAKLLELDKKIYICNISTKEIFNIDDKITSLVDIKFNKTNNGYEIIINPKQNSRLLNVNENLFGNNEIKKKDAGVSTHYSIIIDPTLREFKKVSNGINFPITYNDMIYPSIGALDINKMPIQYVNGDDIELYLNIKKLYDMGLYERVFDETLNASKIHPNSIFTSEFELYKIRALDKILSSQKVYDNFKFIDIVNMGKNWIRSFPSDENYPEVLGIILRAYLALDMGGDASYNLDILVKEHTNSKWTKLAIIDYAGAIYKEGKSKEAIKMLESVLYSSNDMEVASEAAFKLTDISIERAKFNDAKEYILKIINANKEYLLKDKNTLASFAQNFFNKKIYDISSKLYELYVENSKRSDDYYESALKNLGISLMRLGEVKKAYEYLKRYEKEFKDGAYVKDVEEALDELFFEINETNTTKLSDYYDTLMDRYGSNDIGKKALLEQIKLLSKDKKYDEILSYKNKVIDANDTNLTNLLNNTALILANESLVKSACEKTVYLNENFDIQNSINNQFRLFDCMIQMSRYDKAYSLAHSHINTKNLEDRVEWLIRVSISLYKLGRYYEAINASNDAIAVAASLEYSDITPSLYYRFLSLLELNRFDEAIQTINEFEKLKKDDVKLLEMYDKIAKFAAKKDNDSVVLTYSKKAIDMQKRLNLTLFSPGINFLYISSLNKISDYKNAINAGRELLAMRLEPSDRLRALYQTAEVCIKIKNYDEAKKYVDECINSTFNNSWKDLCVIQKEILSKSLN</sequence>
<accession>A0A381DJH4</accession>
<dbReference type="AlphaFoldDB" id="A0A381DJH4"/>
<proteinExistence type="predicted"/>
<dbReference type="RefSeq" id="WP_089183209.1">
    <property type="nucleotide sequence ID" value="NZ_CP043427.1"/>
</dbReference>
<dbReference type="Gene3D" id="1.25.40.10">
    <property type="entry name" value="Tetratricopeptide repeat domain"/>
    <property type="match status" value="4"/>
</dbReference>
<evidence type="ECO:0000313" key="2">
    <source>
        <dbReference type="EMBL" id="SUX10852.1"/>
    </source>
</evidence>
<name>A0A381DJH4_9BACT</name>
<dbReference type="STRING" id="32024.GCA_000788295_01486"/>
<dbReference type="SUPFAM" id="SSF48452">
    <property type="entry name" value="TPR-like"/>
    <property type="match status" value="1"/>
</dbReference>
<evidence type="ECO:0000313" key="3">
    <source>
        <dbReference type="Proteomes" id="UP000254920"/>
    </source>
</evidence>
<keyword evidence="3" id="KW-1185">Reference proteome</keyword>
<protein>
    <submittedName>
        <fullName evidence="2">TPR repeat-containing protein</fullName>
    </submittedName>
</protein>
<dbReference type="GeneID" id="93091483"/>
<organism evidence="2 3">
    <name type="scientific">Campylobacter sputorum subsp. sputorum</name>
    <dbReference type="NCBI Taxonomy" id="32024"/>
    <lineage>
        <taxon>Bacteria</taxon>
        <taxon>Pseudomonadati</taxon>
        <taxon>Campylobacterota</taxon>
        <taxon>Epsilonproteobacteria</taxon>
        <taxon>Campylobacterales</taxon>
        <taxon>Campylobacteraceae</taxon>
        <taxon>Campylobacter</taxon>
    </lineage>
</organism>
<dbReference type="Pfam" id="PF24323">
    <property type="entry name" value="DUF7494"/>
    <property type="match status" value="1"/>
</dbReference>
<gene>
    <name evidence="2" type="ORF">NCTC12475_01063</name>
</gene>
<dbReference type="InterPro" id="IPR011990">
    <property type="entry name" value="TPR-like_helical_dom_sf"/>
</dbReference>
<reference evidence="2 3" key="1">
    <citation type="submission" date="2018-06" db="EMBL/GenBank/DDBJ databases">
        <authorList>
            <consortium name="Pathogen Informatics"/>
            <person name="Doyle S."/>
        </authorList>
    </citation>
    <scope>NUCLEOTIDE SEQUENCE [LARGE SCALE GENOMIC DNA]</scope>
    <source>
        <strain evidence="2 3">NCTC12475</strain>
    </source>
</reference>
<dbReference type="EMBL" id="UFVD01000001">
    <property type="protein sequence ID" value="SUX10852.1"/>
    <property type="molecule type" value="Genomic_DNA"/>
</dbReference>